<evidence type="ECO:0000256" key="1">
    <source>
        <dbReference type="ARBA" id="ARBA00004604"/>
    </source>
</evidence>
<dbReference type="InterPro" id="IPR045056">
    <property type="entry name" value="Nop56/Nop58"/>
</dbReference>
<evidence type="ECO:0000256" key="3">
    <source>
        <dbReference type="ARBA" id="ARBA00022517"/>
    </source>
</evidence>
<dbReference type="Gene3D" id="1.10.246.90">
    <property type="entry name" value="Nop domain"/>
    <property type="match status" value="1"/>
</dbReference>
<proteinExistence type="inferred from homology"/>
<dbReference type="GO" id="GO:0042254">
    <property type="term" value="P:ribosome biogenesis"/>
    <property type="evidence" value="ECO:0007669"/>
    <property type="project" value="UniProtKB-KW"/>
</dbReference>
<evidence type="ECO:0000256" key="4">
    <source>
        <dbReference type="ARBA" id="ARBA00023242"/>
    </source>
</evidence>
<comment type="similarity">
    <text evidence="2">Belongs to the NOP5/NOP56 family.</text>
</comment>
<sequence>MAMYVLYDSSSRYALFDVHGLDEIGQNVEAVRSSASDFTRFGQLVKLSAFHPLQTPLDALNQVNAISEGLMSEELRSFLELNLPKVEEDIEPKFSLGVSDPKVGSCLFESMKIPCESNEFVQELLRGVRQHFDSFISDFKPGRFRKAKFARREKVNFNVTREDNMVIQTIFLLDTVDKDVHSFAMRVREWYSCHFPELEKIVNDSYMYAQLSKIIEDKSKLSEEHIPMLTEVLGDEDKAREVVKAGQASMGNNKRPVDLMTIQTFAEGVIRLTDYRKTLYDYLVVKVNDVAPNLATLIGEMVAARLISRAGSLGNLAKCPSSTLQILGAEKALLRALRTGGKTPKHGFIFNSSFIGRASAKNKGRMARCLASKCSIAARVDYFGESSGTEFGEKLREKVEKRLGSLHNVYVREKVLEDSNGTEFGEKLREKVEERLGSLHNVYVRKEVLEGIALTKNRFVN</sequence>
<dbReference type="AlphaFoldDB" id="A0ABC8KTS0"/>
<organism evidence="7 8">
    <name type="scientific">Eruca vesicaria subsp. sativa</name>
    <name type="common">Garden rocket</name>
    <name type="synonym">Eruca sativa</name>
    <dbReference type="NCBI Taxonomy" id="29727"/>
    <lineage>
        <taxon>Eukaryota</taxon>
        <taxon>Viridiplantae</taxon>
        <taxon>Streptophyta</taxon>
        <taxon>Embryophyta</taxon>
        <taxon>Tracheophyta</taxon>
        <taxon>Spermatophyta</taxon>
        <taxon>Magnoliopsida</taxon>
        <taxon>eudicotyledons</taxon>
        <taxon>Gunneridae</taxon>
        <taxon>Pentapetalae</taxon>
        <taxon>rosids</taxon>
        <taxon>malvids</taxon>
        <taxon>Brassicales</taxon>
        <taxon>Brassicaceae</taxon>
        <taxon>Brassiceae</taxon>
        <taxon>Eruca</taxon>
    </lineage>
</organism>
<dbReference type="SUPFAM" id="SSF89124">
    <property type="entry name" value="Nop domain"/>
    <property type="match status" value="1"/>
</dbReference>
<dbReference type="InterPro" id="IPR042239">
    <property type="entry name" value="Nop_C"/>
</dbReference>
<keyword evidence="8" id="KW-1185">Reference proteome</keyword>
<dbReference type="Pfam" id="PF01798">
    <property type="entry name" value="Nop"/>
    <property type="match status" value="1"/>
</dbReference>
<dbReference type="Pfam" id="PF08156">
    <property type="entry name" value="NOP5NT"/>
    <property type="match status" value="1"/>
</dbReference>
<dbReference type="Gene3D" id="1.10.287.4070">
    <property type="match status" value="1"/>
</dbReference>
<dbReference type="InterPro" id="IPR036070">
    <property type="entry name" value="Nop_dom_sf"/>
</dbReference>
<gene>
    <name evidence="7" type="ORF">ERUC_LOCUS26328</name>
</gene>
<evidence type="ECO:0000259" key="6">
    <source>
        <dbReference type="PROSITE" id="PS51358"/>
    </source>
</evidence>
<keyword evidence="4" id="KW-0539">Nucleus</keyword>
<dbReference type="Proteomes" id="UP001642260">
    <property type="component" value="Unassembled WGS sequence"/>
</dbReference>
<dbReference type="GO" id="GO:0005730">
    <property type="term" value="C:nucleolus"/>
    <property type="evidence" value="ECO:0007669"/>
    <property type="project" value="UniProtKB-SubCell"/>
</dbReference>
<keyword evidence="3" id="KW-0690">Ribosome biogenesis</keyword>
<evidence type="ECO:0000313" key="8">
    <source>
        <dbReference type="Proteomes" id="UP001642260"/>
    </source>
</evidence>
<evidence type="ECO:0000313" key="7">
    <source>
        <dbReference type="EMBL" id="CAH8360572.1"/>
    </source>
</evidence>
<comment type="subcellular location">
    <subcellularLocation>
        <location evidence="1">Nucleus</location>
        <location evidence="1">Nucleolus</location>
    </subcellularLocation>
</comment>
<dbReference type="InterPro" id="IPR002687">
    <property type="entry name" value="Nop_dom"/>
</dbReference>
<dbReference type="SMART" id="SM00931">
    <property type="entry name" value="NOSIC"/>
    <property type="match status" value="1"/>
</dbReference>
<dbReference type="PROSITE" id="PS51358">
    <property type="entry name" value="NOP"/>
    <property type="match status" value="1"/>
</dbReference>
<reference evidence="7 8" key="1">
    <citation type="submission" date="2022-03" db="EMBL/GenBank/DDBJ databases">
        <authorList>
            <person name="Macdonald S."/>
            <person name="Ahmed S."/>
            <person name="Newling K."/>
        </authorList>
    </citation>
    <scope>NUCLEOTIDE SEQUENCE [LARGE SCALE GENOMIC DNA]</scope>
</reference>
<protein>
    <recommendedName>
        <fullName evidence="5">Nucleolar protein 56</fullName>
    </recommendedName>
</protein>
<evidence type="ECO:0000256" key="2">
    <source>
        <dbReference type="ARBA" id="ARBA00009211"/>
    </source>
</evidence>
<comment type="caution">
    <text evidence="7">The sequence shown here is derived from an EMBL/GenBank/DDBJ whole genome shotgun (WGS) entry which is preliminary data.</text>
</comment>
<evidence type="ECO:0000256" key="5">
    <source>
        <dbReference type="ARBA" id="ARBA00040742"/>
    </source>
</evidence>
<name>A0ABC8KTS0_ERUVS</name>
<accession>A0ABC8KTS0</accession>
<dbReference type="InterPro" id="IPR012974">
    <property type="entry name" value="NOP58/56_N"/>
</dbReference>
<dbReference type="FunFam" id="1.10.246.90:FF:000001">
    <property type="entry name" value="Nucleolar protein 56"/>
    <property type="match status" value="1"/>
</dbReference>
<dbReference type="InterPro" id="IPR012976">
    <property type="entry name" value="NOSIC"/>
</dbReference>
<dbReference type="PANTHER" id="PTHR10894">
    <property type="entry name" value="NUCLEOLAR PROTEIN 5 NUCLEOLAR PROTEIN NOP5 NOP58"/>
    <property type="match status" value="1"/>
</dbReference>
<feature type="domain" description="Nop" evidence="6">
    <location>
        <begin position="290"/>
        <end position="408"/>
    </location>
</feature>
<dbReference type="PANTHER" id="PTHR10894:SF31">
    <property type="entry name" value="NOP DOMAIN-CONTAINING PROTEIN"/>
    <property type="match status" value="1"/>
</dbReference>
<dbReference type="EMBL" id="CAKOAT010288600">
    <property type="protein sequence ID" value="CAH8360572.1"/>
    <property type="molecule type" value="Genomic_DNA"/>
</dbReference>